<dbReference type="GO" id="GO:0003677">
    <property type="term" value="F:DNA binding"/>
    <property type="evidence" value="ECO:0007669"/>
    <property type="project" value="InterPro"/>
</dbReference>
<dbReference type="EC" id="3.6.4.12" evidence="4"/>
<dbReference type="CDD" id="cd18044">
    <property type="entry name" value="DEXXQc_SMUBP2"/>
    <property type="match status" value="1"/>
</dbReference>
<evidence type="ECO:0000256" key="1">
    <source>
        <dbReference type="ARBA" id="ARBA00004123"/>
    </source>
</evidence>
<dbReference type="InterPro" id="IPR027417">
    <property type="entry name" value="P-loop_NTPase"/>
</dbReference>
<dbReference type="AlphaFoldDB" id="A0A0L0HCS9"/>
<evidence type="ECO:0000259" key="13">
    <source>
        <dbReference type="SMART" id="SM00487"/>
    </source>
</evidence>
<dbReference type="InterPro" id="IPR047187">
    <property type="entry name" value="SF1_C_Upf1"/>
</dbReference>
<evidence type="ECO:0000256" key="11">
    <source>
        <dbReference type="ARBA" id="ARBA00048432"/>
    </source>
</evidence>
<sequence length="650" mass="71883">MPPSKDDPSPTTHISRLADLITLERDHEISSTQAQLAQLTPSALQKRGLCLLGLRITGSRTGLGGKLLVDFEGPQEALPAHLFRVGDVVGVCEYVKSGRKEKEESGEDVVGVVFRVEEGRICVAIKEDRPGGLEGRVWRINKLANNVTYKRMEDALKALQDTISTPRSTALHQVLLGQRSPTFAESVNVIDFFNDRLNESQKEAVRFAQSANEIALVHGPPGTGKTETVVEIVRQFVKDGKRVLVCGPSNISVDNIVERLSSARLPMVRIGHPARVLPTVLDSTLDIQLRNSDAAGLVSDIRKEIDANLKQMSKTRNKGEKKAMWQQNRDLRKELKQREKNALRNLIDTAKIVLCTLNGAGSKNVRKAKPFDVVVVDEATQALEAETWIALLLAPKAILAGDHKQLPPTVKSPKAVKNGLEKTLFDRLLEIHGDSIKRLLNTQYRMHDSIMQWSSSAMYSNLLQSHPSVRTRVLSDLSHVESTEDTRSPLVFIDTAGCDMWESVAEDGETRYNEGEARIVDAYVASLVRSGVRAEEIAVITPYNGQVDLIRTLLKSKYVGMEVGSVDGFQGREKEAIILSLVRSNGEGQVGFLSEERRLNVAITRAKRHVCLVGDSETVERGGKFLKKMIEWFTEQGELLPANAFDGVVQ</sequence>
<comment type="catalytic activity">
    <reaction evidence="11">
        <text>ATP + H2O = ADP + phosphate + H(+)</text>
        <dbReference type="Rhea" id="RHEA:13065"/>
        <dbReference type="ChEBI" id="CHEBI:15377"/>
        <dbReference type="ChEBI" id="CHEBI:15378"/>
        <dbReference type="ChEBI" id="CHEBI:30616"/>
        <dbReference type="ChEBI" id="CHEBI:43474"/>
        <dbReference type="ChEBI" id="CHEBI:456216"/>
        <dbReference type="EC" id="3.6.4.12"/>
    </reaction>
    <physiologicalReaction direction="left-to-right" evidence="11">
        <dbReference type="Rhea" id="RHEA:13066"/>
    </physiologicalReaction>
</comment>
<dbReference type="Proteomes" id="UP000053201">
    <property type="component" value="Unassembled WGS sequence"/>
</dbReference>
<dbReference type="GO" id="GO:0043601">
    <property type="term" value="C:nuclear replisome"/>
    <property type="evidence" value="ECO:0007669"/>
    <property type="project" value="EnsemblFungi"/>
</dbReference>
<dbReference type="SUPFAM" id="SSF52540">
    <property type="entry name" value="P-loop containing nucleoside triphosphate hydrolases"/>
    <property type="match status" value="1"/>
</dbReference>
<dbReference type="CDD" id="cd18808">
    <property type="entry name" value="SF1_C_Upf1"/>
    <property type="match status" value="1"/>
</dbReference>
<evidence type="ECO:0000313" key="15">
    <source>
        <dbReference type="Proteomes" id="UP000053201"/>
    </source>
</evidence>
<gene>
    <name evidence="14" type="ORF">SPPG_05763</name>
</gene>
<feature type="domain" description="Helicase ATP-binding" evidence="13">
    <location>
        <begin position="193"/>
        <end position="445"/>
    </location>
</feature>
<evidence type="ECO:0000256" key="10">
    <source>
        <dbReference type="ARBA" id="ARBA00023242"/>
    </source>
</evidence>
<dbReference type="FunFam" id="3.40.50.300:FF:000326">
    <property type="entry name" value="P-loop containing nucleoside triphosphate hydrolase"/>
    <property type="match status" value="1"/>
</dbReference>
<dbReference type="InterPro" id="IPR003593">
    <property type="entry name" value="AAA+_ATPase"/>
</dbReference>
<evidence type="ECO:0000256" key="6">
    <source>
        <dbReference type="ARBA" id="ARBA00022741"/>
    </source>
</evidence>
<dbReference type="InterPro" id="IPR041679">
    <property type="entry name" value="DNA2/NAM7-like_C"/>
</dbReference>
<dbReference type="Gene3D" id="3.40.50.300">
    <property type="entry name" value="P-loop containing nucleotide triphosphate hydrolases"/>
    <property type="match status" value="2"/>
</dbReference>
<keyword evidence="10" id="KW-0539">Nucleus</keyword>
<dbReference type="InterPro" id="IPR050534">
    <property type="entry name" value="Coronavir_polyprotein_1ab"/>
</dbReference>
<evidence type="ECO:0000256" key="2">
    <source>
        <dbReference type="ARBA" id="ARBA00004496"/>
    </source>
</evidence>
<comment type="similarity">
    <text evidence="3">Belongs to the DNA2/NAM7 helicase family.</text>
</comment>
<dbReference type="GeneID" id="27689117"/>
<name>A0A0L0HCS9_SPIPD</name>
<dbReference type="InterPro" id="IPR041677">
    <property type="entry name" value="DNA2/NAM7_AAA_11"/>
</dbReference>
<dbReference type="Pfam" id="PF21138">
    <property type="entry name" value="SMUBP-2_HCS1_1B"/>
    <property type="match status" value="1"/>
</dbReference>
<dbReference type="Pfam" id="PF13087">
    <property type="entry name" value="AAA_12"/>
    <property type="match status" value="1"/>
</dbReference>
<dbReference type="GO" id="GO:0005737">
    <property type="term" value="C:cytoplasm"/>
    <property type="evidence" value="ECO:0007669"/>
    <property type="project" value="UniProtKB-SubCell"/>
</dbReference>
<proteinExistence type="inferred from homology"/>
<evidence type="ECO:0000256" key="9">
    <source>
        <dbReference type="ARBA" id="ARBA00022840"/>
    </source>
</evidence>
<evidence type="ECO:0000256" key="7">
    <source>
        <dbReference type="ARBA" id="ARBA00022801"/>
    </source>
</evidence>
<dbReference type="GO" id="GO:0016787">
    <property type="term" value="F:hydrolase activity"/>
    <property type="evidence" value="ECO:0007669"/>
    <property type="project" value="UniProtKB-KW"/>
</dbReference>
<dbReference type="PANTHER" id="PTHR43788:SF8">
    <property type="entry name" value="DNA-BINDING PROTEIN SMUBP-2"/>
    <property type="match status" value="1"/>
</dbReference>
<dbReference type="SMART" id="SM00382">
    <property type="entry name" value="AAA"/>
    <property type="match status" value="1"/>
</dbReference>
<reference evidence="14 15" key="1">
    <citation type="submission" date="2009-08" db="EMBL/GenBank/DDBJ databases">
        <title>The Genome Sequence of Spizellomyces punctatus strain DAOM BR117.</title>
        <authorList>
            <consortium name="The Broad Institute Genome Sequencing Platform"/>
            <person name="Russ C."/>
            <person name="Cuomo C."/>
            <person name="Shea T."/>
            <person name="Young S.K."/>
            <person name="Zeng Q."/>
            <person name="Koehrsen M."/>
            <person name="Haas B."/>
            <person name="Borodovsky M."/>
            <person name="Guigo R."/>
            <person name="Alvarado L."/>
            <person name="Berlin A."/>
            <person name="Bochicchio J."/>
            <person name="Borenstein D."/>
            <person name="Chapman S."/>
            <person name="Chen Z."/>
            <person name="Engels R."/>
            <person name="Freedman E."/>
            <person name="Gellesch M."/>
            <person name="Goldberg J."/>
            <person name="Griggs A."/>
            <person name="Gujja S."/>
            <person name="Heiman D."/>
            <person name="Hepburn T."/>
            <person name="Howarth C."/>
            <person name="Jen D."/>
            <person name="Larson L."/>
            <person name="Lewis B."/>
            <person name="Mehta T."/>
            <person name="Park D."/>
            <person name="Pearson M."/>
            <person name="Roberts A."/>
            <person name="Saif S."/>
            <person name="Shenoy N."/>
            <person name="Sisk P."/>
            <person name="Stolte C."/>
            <person name="Sykes S."/>
            <person name="Thomson T."/>
            <person name="Walk T."/>
            <person name="White J."/>
            <person name="Yandava C."/>
            <person name="Burger G."/>
            <person name="Gray M.W."/>
            <person name="Holland P.W.H."/>
            <person name="King N."/>
            <person name="Lang F.B.F."/>
            <person name="Roger A.J."/>
            <person name="Ruiz-Trillo I."/>
            <person name="Lander E."/>
            <person name="Nusbaum C."/>
        </authorList>
    </citation>
    <scope>NUCLEOTIDE SEQUENCE [LARGE SCALE GENOMIC DNA]</scope>
    <source>
        <strain evidence="14 15">DAOM BR117</strain>
    </source>
</reference>
<dbReference type="GO" id="GO:0033203">
    <property type="term" value="C:DNA helicase A complex"/>
    <property type="evidence" value="ECO:0007669"/>
    <property type="project" value="EnsemblFungi"/>
</dbReference>
<dbReference type="RefSeq" id="XP_016606826.1">
    <property type="nucleotide sequence ID" value="XM_016753974.1"/>
</dbReference>
<dbReference type="GO" id="GO:0003723">
    <property type="term" value="F:RNA binding"/>
    <property type="evidence" value="ECO:0007669"/>
    <property type="project" value="InterPro"/>
</dbReference>
<evidence type="ECO:0000256" key="3">
    <source>
        <dbReference type="ARBA" id="ARBA00007913"/>
    </source>
</evidence>
<evidence type="ECO:0000256" key="8">
    <source>
        <dbReference type="ARBA" id="ARBA00022806"/>
    </source>
</evidence>
<evidence type="ECO:0000256" key="4">
    <source>
        <dbReference type="ARBA" id="ARBA00012551"/>
    </source>
</evidence>
<dbReference type="InParanoid" id="A0A0L0HCS9"/>
<keyword evidence="15" id="KW-1185">Reference proteome</keyword>
<keyword evidence="8" id="KW-0347">Helicase</keyword>
<keyword evidence="9" id="KW-0067">ATP-binding</keyword>
<dbReference type="Gene3D" id="2.40.30.270">
    <property type="match status" value="1"/>
</dbReference>
<dbReference type="NCBIfam" id="TIGR00376">
    <property type="entry name" value="IGHMBP2 family helicase"/>
    <property type="match status" value="1"/>
</dbReference>
<evidence type="ECO:0000313" key="14">
    <source>
        <dbReference type="EMBL" id="KNC98786.1"/>
    </source>
</evidence>
<protein>
    <recommendedName>
        <fullName evidence="4">DNA helicase</fullName>
        <ecNumber evidence="4">3.6.4.12</ecNumber>
    </recommendedName>
</protein>
<dbReference type="GO" id="GO:0005524">
    <property type="term" value="F:ATP binding"/>
    <property type="evidence" value="ECO:0007669"/>
    <property type="project" value="UniProtKB-KW"/>
</dbReference>
<dbReference type="FunCoup" id="A0A0L0HCS9">
    <property type="interactions" value="209"/>
</dbReference>
<dbReference type="InterPro" id="IPR014001">
    <property type="entry name" value="Helicase_ATP-bd"/>
</dbReference>
<dbReference type="VEuPathDB" id="FungiDB:SPPG_05763"/>
<keyword evidence="7" id="KW-0378">Hydrolase</keyword>
<keyword evidence="6" id="KW-0547">Nucleotide-binding</keyword>
<dbReference type="OrthoDB" id="6513042at2759"/>
<dbReference type="OMA" id="TIIHGPP"/>
<dbReference type="PANTHER" id="PTHR43788">
    <property type="entry name" value="DNA2/NAM7 HELICASE FAMILY MEMBER"/>
    <property type="match status" value="1"/>
</dbReference>
<dbReference type="GO" id="GO:0006301">
    <property type="term" value="P:DNA damage tolerance"/>
    <property type="evidence" value="ECO:0007669"/>
    <property type="project" value="EnsemblFungi"/>
</dbReference>
<accession>A0A0L0HCS9</accession>
<feature type="domain" description="AAA+ ATPase" evidence="12">
    <location>
        <begin position="211"/>
        <end position="430"/>
    </location>
</feature>
<dbReference type="EMBL" id="KQ257459">
    <property type="protein sequence ID" value="KNC98786.1"/>
    <property type="molecule type" value="Genomic_DNA"/>
</dbReference>
<dbReference type="GO" id="GO:0043139">
    <property type="term" value="F:5'-3' DNA helicase activity"/>
    <property type="evidence" value="ECO:0007669"/>
    <property type="project" value="EnsemblFungi"/>
</dbReference>
<keyword evidence="5" id="KW-0963">Cytoplasm</keyword>
<evidence type="ECO:0000259" key="12">
    <source>
        <dbReference type="SMART" id="SM00382"/>
    </source>
</evidence>
<organism evidence="14 15">
    <name type="scientific">Spizellomyces punctatus (strain DAOM BR117)</name>
    <dbReference type="NCBI Taxonomy" id="645134"/>
    <lineage>
        <taxon>Eukaryota</taxon>
        <taxon>Fungi</taxon>
        <taxon>Fungi incertae sedis</taxon>
        <taxon>Chytridiomycota</taxon>
        <taxon>Chytridiomycota incertae sedis</taxon>
        <taxon>Chytridiomycetes</taxon>
        <taxon>Spizellomycetales</taxon>
        <taxon>Spizellomycetaceae</taxon>
        <taxon>Spizellomyces</taxon>
    </lineage>
</organism>
<evidence type="ECO:0000256" key="5">
    <source>
        <dbReference type="ARBA" id="ARBA00022490"/>
    </source>
</evidence>
<dbReference type="InterPro" id="IPR048761">
    <property type="entry name" value="SMUBP-2_HCS1_1B"/>
</dbReference>
<dbReference type="eggNOG" id="KOG1803">
    <property type="taxonomic scope" value="Eukaryota"/>
</dbReference>
<comment type="subcellular location">
    <subcellularLocation>
        <location evidence="2">Cytoplasm</location>
    </subcellularLocation>
    <subcellularLocation>
        <location evidence="1">Nucleus</location>
    </subcellularLocation>
</comment>
<dbReference type="Pfam" id="PF13086">
    <property type="entry name" value="AAA_11"/>
    <property type="match status" value="1"/>
</dbReference>
<dbReference type="InterPro" id="IPR004483">
    <property type="entry name" value="SMUBP-2/Hcs1-like"/>
</dbReference>
<dbReference type="SMART" id="SM00487">
    <property type="entry name" value="DEXDc"/>
    <property type="match status" value="1"/>
</dbReference>